<reference evidence="1 2" key="1">
    <citation type="submission" date="2013-09" db="EMBL/GenBank/DDBJ databases">
        <title>Corchorus capsularis genome sequencing.</title>
        <authorList>
            <person name="Alam M."/>
            <person name="Haque M.S."/>
            <person name="Islam M.S."/>
            <person name="Emdad E.M."/>
            <person name="Islam M.M."/>
            <person name="Ahmed B."/>
            <person name="Halim A."/>
            <person name="Hossen Q.M.M."/>
            <person name="Hossain M.Z."/>
            <person name="Ahmed R."/>
            <person name="Khan M.M."/>
            <person name="Islam R."/>
            <person name="Rashid M.M."/>
            <person name="Khan S.A."/>
            <person name="Rahman M.S."/>
            <person name="Alam M."/>
        </authorList>
    </citation>
    <scope>NUCLEOTIDE SEQUENCE [LARGE SCALE GENOMIC DNA]</scope>
    <source>
        <strain evidence="2">cv. CVL-1</strain>
        <tissue evidence="1">Whole seedling</tissue>
    </source>
</reference>
<keyword evidence="2" id="KW-1185">Reference proteome</keyword>
<evidence type="ECO:0000313" key="1">
    <source>
        <dbReference type="EMBL" id="OMP11556.1"/>
    </source>
</evidence>
<proteinExistence type="predicted"/>
<dbReference type="EMBL" id="AWWV01001164">
    <property type="protein sequence ID" value="OMP11556.1"/>
    <property type="molecule type" value="Genomic_DNA"/>
</dbReference>
<organism evidence="1 2">
    <name type="scientific">Corchorus capsularis</name>
    <name type="common">Jute</name>
    <dbReference type="NCBI Taxonomy" id="210143"/>
    <lineage>
        <taxon>Eukaryota</taxon>
        <taxon>Viridiplantae</taxon>
        <taxon>Streptophyta</taxon>
        <taxon>Embryophyta</taxon>
        <taxon>Tracheophyta</taxon>
        <taxon>Spermatophyta</taxon>
        <taxon>Magnoliopsida</taxon>
        <taxon>eudicotyledons</taxon>
        <taxon>Gunneridae</taxon>
        <taxon>Pentapetalae</taxon>
        <taxon>rosids</taxon>
        <taxon>malvids</taxon>
        <taxon>Malvales</taxon>
        <taxon>Malvaceae</taxon>
        <taxon>Grewioideae</taxon>
        <taxon>Apeibeae</taxon>
        <taxon>Corchorus</taxon>
    </lineage>
</organism>
<gene>
    <name evidence="1" type="ORF">CCACVL1_00445</name>
</gene>
<name>A0A1R3KWU8_COCAP</name>
<protein>
    <submittedName>
        <fullName evidence="1">Uncharacterized protein</fullName>
    </submittedName>
</protein>
<evidence type="ECO:0000313" key="2">
    <source>
        <dbReference type="Proteomes" id="UP000188268"/>
    </source>
</evidence>
<comment type="caution">
    <text evidence="1">The sequence shown here is derived from an EMBL/GenBank/DDBJ whole genome shotgun (WGS) entry which is preliminary data.</text>
</comment>
<sequence length="34" mass="4166">MELRSLFMVDQMEREKINSMPPFPKFTTRSSKFR</sequence>
<dbReference type="AlphaFoldDB" id="A0A1R3KWU8"/>
<dbReference type="Proteomes" id="UP000188268">
    <property type="component" value="Unassembled WGS sequence"/>
</dbReference>
<dbReference type="Gramene" id="OMP11556">
    <property type="protein sequence ID" value="OMP11556"/>
    <property type="gene ID" value="CCACVL1_00445"/>
</dbReference>
<accession>A0A1R3KWU8</accession>